<dbReference type="EMBL" id="CP076661">
    <property type="protein sequence ID" value="QWU86509.1"/>
    <property type="molecule type" value="Genomic_DNA"/>
</dbReference>
<organism evidence="2 3">
    <name type="scientific">Candidozyma haemuli</name>
    <dbReference type="NCBI Taxonomy" id="45357"/>
    <lineage>
        <taxon>Eukaryota</taxon>
        <taxon>Fungi</taxon>
        <taxon>Dikarya</taxon>
        <taxon>Ascomycota</taxon>
        <taxon>Saccharomycotina</taxon>
        <taxon>Pichiomycetes</taxon>
        <taxon>Metschnikowiaceae</taxon>
        <taxon>Candidozyma</taxon>
    </lineage>
</organism>
<name>A0ABX8I063_9ASCO</name>
<keyword evidence="3" id="KW-1185">Reference proteome</keyword>
<evidence type="ECO:0000313" key="3">
    <source>
        <dbReference type="Proteomes" id="UP000825434"/>
    </source>
</evidence>
<dbReference type="InterPro" id="IPR036322">
    <property type="entry name" value="WD40_repeat_dom_sf"/>
</dbReference>
<evidence type="ECO:0000313" key="2">
    <source>
        <dbReference type="EMBL" id="QWU86509.1"/>
    </source>
</evidence>
<evidence type="ECO:0000259" key="1">
    <source>
        <dbReference type="Pfam" id="PF12657"/>
    </source>
</evidence>
<feature type="domain" description="Transcription factor IIIC 90kDa subunit N-terminal" evidence="1">
    <location>
        <begin position="24"/>
        <end position="442"/>
    </location>
</feature>
<dbReference type="Pfam" id="PF12657">
    <property type="entry name" value="TFIIIC_delta"/>
    <property type="match status" value="1"/>
</dbReference>
<dbReference type="InterPro" id="IPR024761">
    <property type="entry name" value="TFIIIC_delta_N"/>
</dbReference>
<dbReference type="SUPFAM" id="SSF50978">
    <property type="entry name" value="WD40 repeat-like"/>
    <property type="match status" value="1"/>
</dbReference>
<dbReference type="Proteomes" id="UP000825434">
    <property type="component" value="Chromosome 1"/>
</dbReference>
<reference evidence="2 3" key="1">
    <citation type="submission" date="2021-06" db="EMBL/GenBank/DDBJ databases">
        <title>Candida outbreak in Lebanon.</title>
        <authorList>
            <person name="Finianos M."/>
        </authorList>
    </citation>
    <scope>NUCLEOTIDE SEQUENCE [LARGE SCALE GENOMIC DNA]</scope>
    <source>
        <strain evidence="2">CA3LBN</strain>
    </source>
</reference>
<sequence>MSLAKSIVVGRAIAESGLLDPVQCSDNSQVAINNSDHLTVLEPKLPLLHNWISNGASAGSKKSTIDPNDLYDVRGVFNIADLESLGLQIFSKLLIEDGEDRFSFGRIAEPLIISHAWSPVDDSTRDCFLGVLFNTGEVLVLKRTTQDSGQYDVVIRSFTSLLDNMNIPQNRLTSEGDIIVTNAEHLELKITSFTFGKASNGALYILLAHESGSVSIHSLSRGLPEVSRLQAGGTIVKSAWSQDLSTTALLMSDNSVHTISLDDSMQPKSDTQNVKSASRFLVSHLKFISTDTLIVTDSKALHVIKGGSIRETKLPYRSTISGVSFAKSSAGFTAFLSFECGHFSMLTITEEGECTLRPSPQTWTNFVNRTLLQFQYACLKEQNKAPSNVFKPFLNDKVDGNLMIHGSHHSSNGDLVFAYNVVPKNVIHHEIRSKAEFKVAVVSALELDPQITIDQTLGTSISQIHGILLRDYQSFPTPPSNGKEGITEFIRAIQEWKMHNFVDFGEVNLNVSPHESLNKTLSEEFLHNNSIRDLQKLFTFNSAYIATLEALESNEELGTVTAPAKEKVIDEQEMIKTKLATQLRQAVLSLVKFRDLITEADKFLYLSFVKTLPIDYQSQFSNLPAEVKWTESTDLVTETFRVAINQKYDKSFERFALSDSSHSWRRCDLTLFPILSLNNKADESNTFVYSIAEHEPDGLAYTLQTQLNFCVYTGNRVFDLKVGL</sequence>
<protein>
    <recommendedName>
        <fullName evidence="1">Transcription factor IIIC 90kDa subunit N-terminal domain-containing protein</fullName>
    </recommendedName>
</protein>
<proteinExistence type="predicted"/>
<gene>
    <name evidence="2" type="ORF">CA3LBN_000727</name>
</gene>
<accession>A0ABX8I063</accession>